<feature type="domain" description="Tox-MPTase3" evidence="1">
    <location>
        <begin position="4"/>
        <end position="105"/>
    </location>
</feature>
<reference evidence="3" key="1">
    <citation type="journal article" date="2019" name="Int. J. Syst. Evol. Microbiol.">
        <title>The Global Catalogue of Microorganisms (GCM) 10K type strain sequencing project: providing services to taxonomists for standard genome sequencing and annotation.</title>
        <authorList>
            <consortium name="The Broad Institute Genomics Platform"/>
            <consortium name="The Broad Institute Genome Sequencing Center for Infectious Disease"/>
            <person name="Wu L."/>
            <person name="Ma J."/>
        </authorList>
    </citation>
    <scope>NUCLEOTIDE SEQUENCE [LARGE SCALE GENOMIC DNA]</scope>
    <source>
        <strain evidence="3">CGMCC 1.15774</strain>
    </source>
</reference>
<dbReference type="InterPro" id="IPR028913">
    <property type="entry name" value="Tox-MPTase3_dom"/>
</dbReference>
<evidence type="ECO:0000259" key="1">
    <source>
        <dbReference type="Pfam" id="PF15639"/>
    </source>
</evidence>
<evidence type="ECO:0000313" key="2">
    <source>
        <dbReference type="EMBL" id="MFC4220018.1"/>
    </source>
</evidence>
<comment type="caution">
    <text evidence="2">The sequence shown here is derived from an EMBL/GenBank/DDBJ whole genome shotgun (WGS) entry which is preliminary data.</text>
</comment>
<proteinExistence type="predicted"/>
<organism evidence="2 3">
    <name type="scientific">Flagellimonas marina</name>
    <dbReference type="NCBI Taxonomy" id="1775168"/>
    <lineage>
        <taxon>Bacteria</taxon>
        <taxon>Pseudomonadati</taxon>
        <taxon>Bacteroidota</taxon>
        <taxon>Flavobacteriia</taxon>
        <taxon>Flavobacteriales</taxon>
        <taxon>Flavobacteriaceae</taxon>
        <taxon>Flagellimonas</taxon>
    </lineage>
</organism>
<dbReference type="RefSeq" id="WP_379763353.1">
    <property type="nucleotide sequence ID" value="NZ_JBHSCL010000004.1"/>
</dbReference>
<dbReference type="Pfam" id="PF15639">
    <property type="entry name" value="Tox-MPTase3"/>
    <property type="match status" value="1"/>
</dbReference>
<accession>A0ABV8PLK1</accession>
<evidence type="ECO:0000313" key="3">
    <source>
        <dbReference type="Proteomes" id="UP001595841"/>
    </source>
</evidence>
<name>A0ABV8PLK1_9FLAO</name>
<sequence>MPLSQIQKELQWGEGPEIHIVQLDNYDPGKTDEDSAGYFDKHTPHRILLDIDYVNLVENETSDPDALIFWVGTTVLHEYVHYGNFVTGFEFLGEDGRLFETKVYGENVQPDRARIVLNRIK</sequence>
<protein>
    <recommendedName>
        <fullName evidence="1">Tox-MPTase3 domain-containing protein</fullName>
    </recommendedName>
</protein>
<gene>
    <name evidence="2" type="ORF">ACFOWS_07730</name>
</gene>
<keyword evidence="3" id="KW-1185">Reference proteome</keyword>
<dbReference type="Proteomes" id="UP001595841">
    <property type="component" value="Unassembled WGS sequence"/>
</dbReference>
<dbReference type="EMBL" id="JBHSCL010000004">
    <property type="protein sequence ID" value="MFC4220018.1"/>
    <property type="molecule type" value="Genomic_DNA"/>
</dbReference>